<accession>A0A023D8C2</accession>
<protein>
    <submittedName>
        <fullName evidence="2">Uncharacterized protein</fullName>
    </submittedName>
</protein>
<dbReference type="RefSeq" id="WP_132127156.1">
    <property type="nucleotide sequence ID" value="NZ_BAND01000128.1"/>
</dbReference>
<evidence type="ECO:0000256" key="1">
    <source>
        <dbReference type="SAM" id="MobiDB-lite"/>
    </source>
</evidence>
<reference evidence="3" key="1">
    <citation type="journal article" date="2014" name="FEMS Microbiol. Lett.">
        <title>Draft Genomic DNA Sequence of the Facultatively Methylotrophic Bacterium Acidomonas methanolica type strain MB58.</title>
        <authorList>
            <person name="Higashiura N."/>
            <person name="Hadano H."/>
            <person name="Hirakawa H."/>
            <person name="Matsutani M."/>
            <person name="Takabe S."/>
            <person name="Matsushita K."/>
            <person name="Azuma Y."/>
        </authorList>
    </citation>
    <scope>NUCLEOTIDE SEQUENCE [LARGE SCALE GENOMIC DNA]</scope>
    <source>
        <strain evidence="3">MB58</strain>
    </source>
</reference>
<feature type="region of interest" description="Disordered" evidence="1">
    <location>
        <begin position="44"/>
        <end position="271"/>
    </location>
</feature>
<comment type="caution">
    <text evidence="2">The sequence shown here is derived from an EMBL/GenBank/DDBJ whole genome shotgun (WGS) entry which is preliminary data.</text>
</comment>
<feature type="compositionally biased region" description="Basic and acidic residues" evidence="1">
    <location>
        <begin position="44"/>
        <end position="55"/>
    </location>
</feature>
<feature type="region of interest" description="Disordered" evidence="1">
    <location>
        <begin position="1"/>
        <end position="23"/>
    </location>
</feature>
<gene>
    <name evidence="2" type="ORF">Amme_129_007</name>
</gene>
<dbReference type="EMBL" id="BAND01000128">
    <property type="protein sequence ID" value="GAJ30383.1"/>
    <property type="molecule type" value="Genomic_DNA"/>
</dbReference>
<evidence type="ECO:0000313" key="3">
    <source>
        <dbReference type="Proteomes" id="UP000019760"/>
    </source>
</evidence>
<feature type="compositionally biased region" description="Polar residues" evidence="1">
    <location>
        <begin position="139"/>
        <end position="156"/>
    </location>
</feature>
<dbReference type="Proteomes" id="UP000019760">
    <property type="component" value="Unassembled WGS sequence"/>
</dbReference>
<keyword evidence="3" id="KW-1185">Reference proteome</keyword>
<feature type="compositionally biased region" description="Polar residues" evidence="1">
    <location>
        <begin position="188"/>
        <end position="211"/>
    </location>
</feature>
<feature type="compositionally biased region" description="Basic and acidic residues" evidence="1">
    <location>
        <begin position="157"/>
        <end position="170"/>
    </location>
</feature>
<evidence type="ECO:0000313" key="2">
    <source>
        <dbReference type="EMBL" id="GAJ30383.1"/>
    </source>
</evidence>
<feature type="compositionally biased region" description="Polar residues" evidence="1">
    <location>
        <begin position="107"/>
        <end position="119"/>
    </location>
</feature>
<reference evidence="2 3" key="2">
    <citation type="journal article" date="2014" name="FEMS Microbiol. Lett.">
        <title>Draft genomic DNA sequence of the facultatively methylotrophic bacterium Acidomonas methanolica type strain MB58.</title>
        <authorList>
            <person name="Higashiura N."/>
            <person name="Hadano H."/>
            <person name="Hirakawa H."/>
            <person name="Matsutani M."/>
            <person name="Takabe S."/>
            <person name="Matsushita K."/>
            <person name="Azuma Y."/>
        </authorList>
    </citation>
    <scope>NUCLEOTIDE SEQUENCE [LARGE SCALE GENOMIC DNA]</scope>
    <source>
        <strain evidence="2 3">MB58</strain>
    </source>
</reference>
<name>A0A023D8C2_ACIMT</name>
<sequence length="409" mass="42562">MAVSVVSNPVAKPSGTAMSPPATGVLTASDLRFAAFLKSFEHAADTRHEPIEPRRQQPVAPKAEAVPADSGEKPARGNGTPAPAASSTRVGTGASRELARPVAATASRPSNVRAFQSPDSARVARSRASDGVAERSEETGNSSETVVGRTNGQVDKTATRDTAPERERGKVTATLPVLSDNANDETLPVQNNVATPASFAASQDNAAQQGKNGVAGDGGAISTSGSTVARNLPAPTRPDTMAGDIVEMENEGSQPDDETQPAARSMEEQDTLEVREDGALRVMTQGEGDHVQTLVRHALGDGTFLSLHVSGGNNGRLHVDVASNDVSLVEHMGKQADLLPSLPQNASGLIAPALMQQIVAAPIALTLAVRTAVGGAFPQHDKAISTRERMEEQENEEQFLGVGLLNLHL</sequence>
<dbReference type="AlphaFoldDB" id="A0A023D8C2"/>
<organism evidence="2 3">
    <name type="scientific">Acidomonas methanolica NBRC 104435</name>
    <dbReference type="NCBI Taxonomy" id="1231351"/>
    <lineage>
        <taxon>Bacteria</taxon>
        <taxon>Pseudomonadati</taxon>
        <taxon>Pseudomonadota</taxon>
        <taxon>Alphaproteobacteria</taxon>
        <taxon>Acetobacterales</taxon>
        <taxon>Acetobacteraceae</taxon>
        <taxon>Acidomonas</taxon>
    </lineage>
</organism>
<proteinExistence type="predicted"/>
<feature type="compositionally biased region" description="Acidic residues" evidence="1">
    <location>
        <begin position="246"/>
        <end position="259"/>
    </location>
</feature>